<feature type="domain" description="Mannosylglycerate hydrolase MGH1-like glycoside hydrolase" evidence="2">
    <location>
        <begin position="320"/>
        <end position="594"/>
    </location>
</feature>
<dbReference type="InterPro" id="IPR012341">
    <property type="entry name" value="6hp_glycosidase-like_sf"/>
</dbReference>
<dbReference type="InterPro" id="IPR008928">
    <property type="entry name" value="6-hairpin_glycosidase_sf"/>
</dbReference>
<proteinExistence type="predicted"/>
<dbReference type="Pfam" id="PF14742">
    <property type="entry name" value="GDE_N_bis"/>
    <property type="match status" value="1"/>
</dbReference>
<dbReference type="Pfam" id="PF22422">
    <property type="entry name" value="MGH1-like_GH"/>
    <property type="match status" value="1"/>
</dbReference>
<evidence type="ECO:0000313" key="3">
    <source>
        <dbReference type="EMBL" id="NVM96295.1"/>
    </source>
</evidence>
<evidence type="ECO:0000259" key="1">
    <source>
        <dbReference type="Pfam" id="PF14742"/>
    </source>
</evidence>
<keyword evidence="4" id="KW-1185">Reference proteome</keyword>
<dbReference type="SUPFAM" id="SSF48208">
    <property type="entry name" value="Six-hairpin glycosidases"/>
    <property type="match status" value="1"/>
</dbReference>
<accession>A0A7Y7LZ85</accession>
<dbReference type="Proteomes" id="UP000543556">
    <property type="component" value="Unassembled WGS sequence"/>
</dbReference>
<comment type="caution">
    <text evidence="3">The sequence shown here is derived from an EMBL/GenBank/DDBJ whole genome shotgun (WGS) entry which is preliminary data.</text>
</comment>
<evidence type="ECO:0000259" key="2">
    <source>
        <dbReference type="Pfam" id="PF22422"/>
    </source>
</evidence>
<sequence length="690" mass="72730">MSARQPFLHDLSMLLSAPMQAWSGQDGQIRAHGAQGIYVADTRVVGEAVVTVNGEEPEPLGSAGPVFDSVVRAVGGAYADPLLLLARRRTVGASRVAEEILLLSDLPDEVTVSVVLRIGVDFSPMTAVKSGGPRNPLAPVRSDDRWVASSGAVTAAFEARGAVASADDGGLDFRWDVTVPPRGRAQVGWSVDAVDGQSPVTAAHGGGAARVAETDGKAGGIGTPGPQPLRVSARDPRLAALAAQAQQDLAGLRMSTIGRPDDSFLAAGAPWFFTLFGRDSIIAARMMLPVDPGLAAGTLRTLAARQGIENNPETAEQPGKILHELRRGELVLPANSHNEGLRLPPVYYGTVDATLLWISLLHDAWKWGMPDEAVRALMGNLEAALGWLRDWSDPDGDGFLEYLDTTGHGLANQGWKDSADSIRWQDGSLARGPIALAEVQGYAYRAALDGAALLEAFGRPGADDWRDWAAVLSGRFRAEFWCRDGLGTYPAIALDADKRPVDGVASNMGHLLGTGILSKEEGDVVAARLMHPSLFSGFGIRTLDSNNGGYWPLRYHCGSVWTHDSALILAGLAAAGHVEEAARVAFGLVDAAERFGYRLPELFSGHSGDDGGPVPYPSSCRPQAWAAASTVPILLATLGLEPRGEGQPPTAAAMVPTPFGPFSVEGLWANGRQFRVDVDAEGNTAVSAVP</sequence>
<protein>
    <submittedName>
        <fullName evidence="3">Amylo-alpha-1,6-glucosidase</fullName>
    </submittedName>
</protein>
<dbReference type="AlphaFoldDB" id="A0A7Y7LZ85"/>
<reference evidence="3 4" key="1">
    <citation type="submission" date="2020-02" db="EMBL/GenBank/DDBJ databases">
        <title>Genome sequence of strain AETb3-4.</title>
        <authorList>
            <person name="Gao J."/>
            <person name="Zhang X."/>
        </authorList>
    </citation>
    <scope>NUCLEOTIDE SEQUENCE [LARGE SCALE GENOMIC DNA]</scope>
    <source>
        <strain evidence="3 4">AETb3-4</strain>
    </source>
</reference>
<gene>
    <name evidence="3" type="ORF">G6034_15555</name>
</gene>
<feature type="domain" description="Putative glycogen debranching enzyme N-terminal" evidence="1">
    <location>
        <begin position="17"/>
        <end position="189"/>
    </location>
</feature>
<dbReference type="EMBL" id="JAAMFM010000028">
    <property type="protein sequence ID" value="NVM96295.1"/>
    <property type="molecule type" value="Genomic_DNA"/>
</dbReference>
<dbReference type="GO" id="GO:0005975">
    <property type="term" value="P:carbohydrate metabolic process"/>
    <property type="evidence" value="ECO:0007669"/>
    <property type="project" value="InterPro"/>
</dbReference>
<dbReference type="Gene3D" id="1.50.10.10">
    <property type="match status" value="1"/>
</dbReference>
<organism evidence="3 4">
    <name type="scientific">Arthrobacter wenxiniae</name>
    <dbReference type="NCBI Taxonomy" id="2713570"/>
    <lineage>
        <taxon>Bacteria</taxon>
        <taxon>Bacillati</taxon>
        <taxon>Actinomycetota</taxon>
        <taxon>Actinomycetes</taxon>
        <taxon>Micrococcales</taxon>
        <taxon>Micrococcaceae</taxon>
        <taxon>Arthrobacter</taxon>
    </lineage>
</organism>
<dbReference type="InterPro" id="IPR054491">
    <property type="entry name" value="MGH1-like_GH"/>
</dbReference>
<dbReference type="InterPro" id="IPR032856">
    <property type="entry name" value="GDE_N_bis"/>
</dbReference>
<evidence type="ECO:0000313" key="4">
    <source>
        <dbReference type="Proteomes" id="UP000543556"/>
    </source>
</evidence>
<name>A0A7Y7LZ85_9MICC</name>
<dbReference type="RefSeq" id="WP_176636019.1">
    <property type="nucleotide sequence ID" value="NZ_JAAMFM010000028.1"/>
</dbReference>